<dbReference type="AlphaFoldDB" id="A0A3M7CU38"/>
<evidence type="ECO:0000313" key="6">
    <source>
        <dbReference type="Proteomes" id="UP000270230"/>
    </source>
</evidence>
<dbReference type="PROSITE" id="PS50086">
    <property type="entry name" value="TBC_RABGAP"/>
    <property type="match status" value="1"/>
</dbReference>
<feature type="compositionally biased region" description="Basic and acidic residues" evidence="2">
    <location>
        <begin position="40"/>
        <end position="53"/>
    </location>
</feature>
<feature type="compositionally biased region" description="Polar residues" evidence="2">
    <location>
        <begin position="1"/>
        <end position="22"/>
    </location>
</feature>
<keyword evidence="3" id="KW-1133">Transmembrane helix</keyword>
<dbReference type="PANTHER" id="PTHR20913:SF7">
    <property type="entry name" value="RE60063P"/>
    <property type="match status" value="1"/>
</dbReference>
<feature type="domain" description="Rab-GAP TBC" evidence="4">
    <location>
        <begin position="78"/>
        <end position="261"/>
    </location>
</feature>
<dbReference type="FunFam" id="1.10.472.80:FF:000060">
    <property type="entry name" value="TBC domain protein, putative"/>
    <property type="match status" value="1"/>
</dbReference>
<comment type="caution">
    <text evidence="5">The sequence shown here is derived from an EMBL/GenBank/DDBJ whole genome shotgun (WGS) entry which is preliminary data.</text>
</comment>
<gene>
    <name evidence="5" type="ORF">D0865_04298</name>
</gene>
<keyword evidence="3" id="KW-0812">Transmembrane</keyword>
<dbReference type="Gene3D" id="1.10.472.80">
    <property type="entry name" value="Ypt/Rab-GAP domain of gyp1p, domain 3"/>
    <property type="match status" value="1"/>
</dbReference>
<evidence type="ECO:0000259" key="4">
    <source>
        <dbReference type="PROSITE" id="PS50086"/>
    </source>
</evidence>
<dbReference type="PANTHER" id="PTHR20913">
    <property type="entry name" value="TBC1 DOMAIN FAMILY MEMBER 20/GTPASE"/>
    <property type="match status" value="1"/>
</dbReference>
<dbReference type="OrthoDB" id="206700at2759"/>
<dbReference type="GO" id="GO:0005789">
    <property type="term" value="C:endoplasmic reticulum membrane"/>
    <property type="evidence" value="ECO:0007669"/>
    <property type="project" value="TreeGrafter"/>
</dbReference>
<feature type="transmembrane region" description="Helical" evidence="3">
    <location>
        <begin position="390"/>
        <end position="411"/>
    </location>
</feature>
<dbReference type="InterPro" id="IPR035969">
    <property type="entry name" value="Rab-GAP_TBC_sf"/>
</dbReference>
<dbReference type="VEuPathDB" id="FungiDB:BTJ68_07473"/>
<evidence type="ECO:0000256" key="3">
    <source>
        <dbReference type="SAM" id="Phobius"/>
    </source>
</evidence>
<dbReference type="InterPro" id="IPR045913">
    <property type="entry name" value="TBC20/Gyp8-like"/>
</dbReference>
<dbReference type="SUPFAM" id="SSF47923">
    <property type="entry name" value="Ypt/Rab-GAP domain of gyp1p"/>
    <property type="match status" value="2"/>
</dbReference>
<dbReference type="GO" id="GO:0005096">
    <property type="term" value="F:GTPase activator activity"/>
    <property type="evidence" value="ECO:0007669"/>
    <property type="project" value="UniProtKB-KW"/>
</dbReference>
<dbReference type="Pfam" id="PF00566">
    <property type="entry name" value="RabGAP-TBC"/>
    <property type="match status" value="1"/>
</dbReference>
<sequence>MSSDQPAGAGNSNGDTGITNRQPSAEAAENPPLPPLSVSWKHDPLSQTQEDKVDSIRQACIARNLDRLRAFATSKGGLITDEVRRTAWPILLGCDHAQQQAPDAKEWTSLPQHRDEDQVQLDVNRSFVYYPKSMCCSPKLTSRNHSLAFELTNLIRRLRRNKGWAAIMVLLLVLGLDAAAPAAARLSLLHIRDFMLPTMAGTEPHLRLFKHVIYAVDPALAQHLQEVEPFFALAATLTLYAHEIEEYGDIARLFDFLLATEAVMPLYLYAAIVISRKKELFEFGADEPEMLHAILSKMPKPLDLDSLILRASEMFVHHPPEKLPGRAWSRISPNSVLKTTHADPQQLVQQTLEDGERMFQRQAAEIQRTEARQRQVMHARWLFRKYKRPAAYTATAVLFAVTALLIGRGGSQQMNEIGLFVFTGIRGKLMTVFKLLH</sequence>
<accession>A0A3M7CU38</accession>
<evidence type="ECO:0000256" key="1">
    <source>
        <dbReference type="ARBA" id="ARBA00022468"/>
    </source>
</evidence>
<name>A0A3M7CU38_HORWE</name>
<dbReference type="GO" id="GO:0006888">
    <property type="term" value="P:endoplasmic reticulum to Golgi vesicle-mediated transport"/>
    <property type="evidence" value="ECO:0007669"/>
    <property type="project" value="TreeGrafter"/>
</dbReference>
<dbReference type="Gene3D" id="1.10.8.1310">
    <property type="match status" value="1"/>
</dbReference>
<protein>
    <recommendedName>
        <fullName evidence="4">Rab-GAP TBC domain-containing protein</fullName>
    </recommendedName>
</protein>
<reference evidence="5 6" key="1">
    <citation type="journal article" date="2018" name="BMC Genomics">
        <title>Genomic evidence for intraspecific hybridization in a clonal and extremely halotolerant yeast.</title>
        <authorList>
            <person name="Gostincar C."/>
            <person name="Stajich J.E."/>
            <person name="Zupancic J."/>
            <person name="Zalar P."/>
            <person name="Gunde-Cimerman N."/>
        </authorList>
    </citation>
    <scope>NUCLEOTIDE SEQUENCE [LARGE SCALE GENOMIC DNA]</scope>
    <source>
        <strain evidence="5 6">EXF-151</strain>
    </source>
</reference>
<organism evidence="5 6">
    <name type="scientific">Hortaea werneckii</name>
    <name type="common">Black yeast</name>
    <name type="synonym">Cladosporium werneckii</name>
    <dbReference type="NCBI Taxonomy" id="91943"/>
    <lineage>
        <taxon>Eukaryota</taxon>
        <taxon>Fungi</taxon>
        <taxon>Dikarya</taxon>
        <taxon>Ascomycota</taxon>
        <taxon>Pezizomycotina</taxon>
        <taxon>Dothideomycetes</taxon>
        <taxon>Dothideomycetidae</taxon>
        <taxon>Mycosphaerellales</taxon>
        <taxon>Teratosphaeriaceae</taxon>
        <taxon>Hortaea</taxon>
    </lineage>
</organism>
<evidence type="ECO:0000313" key="5">
    <source>
        <dbReference type="EMBL" id="RMY55206.1"/>
    </source>
</evidence>
<dbReference type="Proteomes" id="UP000270230">
    <property type="component" value="Unassembled WGS sequence"/>
</dbReference>
<feature type="region of interest" description="Disordered" evidence="2">
    <location>
        <begin position="1"/>
        <end position="53"/>
    </location>
</feature>
<keyword evidence="1" id="KW-0343">GTPase activation</keyword>
<dbReference type="EMBL" id="QWIN01000260">
    <property type="protein sequence ID" value="RMY55206.1"/>
    <property type="molecule type" value="Genomic_DNA"/>
</dbReference>
<feature type="transmembrane region" description="Helical" evidence="3">
    <location>
        <begin position="164"/>
        <end position="184"/>
    </location>
</feature>
<dbReference type="InterPro" id="IPR000195">
    <property type="entry name" value="Rab-GAP-TBC_dom"/>
</dbReference>
<evidence type="ECO:0000256" key="2">
    <source>
        <dbReference type="SAM" id="MobiDB-lite"/>
    </source>
</evidence>
<keyword evidence="3" id="KW-0472">Membrane</keyword>
<proteinExistence type="predicted"/>